<comment type="caution">
    <text evidence="1">The sequence shown here is derived from an EMBL/GenBank/DDBJ whole genome shotgun (WGS) entry which is preliminary data.</text>
</comment>
<dbReference type="RefSeq" id="WP_126822027.1">
    <property type="nucleotide sequence ID" value="NZ_JBHLWU010000001.1"/>
</dbReference>
<protein>
    <recommendedName>
        <fullName evidence="3">DUF4828 domain-containing protein</fullName>
    </recommendedName>
</protein>
<dbReference type="Proteomes" id="UP000288669">
    <property type="component" value="Unassembled WGS sequence"/>
</dbReference>
<dbReference type="OrthoDB" id="2246468at2"/>
<accession>A0A430AJ30</accession>
<sequence length="121" mass="14360">MRKKIPFIFGVLLASGVTSLSYFKKRNDAETKKILESFVGIWYYVEKHQRIQHTLSFTSDFTLLLDEKPLQVTLIEKTTQHLIWLDSYGYRLILRKSTQKKYSFYDEAEDASYQLVTRHNT</sequence>
<keyword evidence="2" id="KW-1185">Reference proteome</keyword>
<evidence type="ECO:0008006" key="3">
    <source>
        <dbReference type="Google" id="ProtNLM"/>
    </source>
</evidence>
<proteinExistence type="predicted"/>
<dbReference type="InterPro" id="IPR032254">
    <property type="entry name" value="DUF4828"/>
</dbReference>
<reference evidence="1 2" key="1">
    <citation type="submission" date="2017-05" db="EMBL/GenBank/DDBJ databases">
        <title>Vagococcus spp. assemblies.</title>
        <authorList>
            <person name="Gulvik C.A."/>
        </authorList>
    </citation>
    <scope>NUCLEOTIDE SEQUENCE [LARGE SCALE GENOMIC DNA]</scope>
    <source>
        <strain evidence="1 2">DSM 24756</strain>
    </source>
</reference>
<organism evidence="1 2">
    <name type="scientific">Vagococcus entomophilus</name>
    <dbReference type="NCBI Taxonomy" id="1160095"/>
    <lineage>
        <taxon>Bacteria</taxon>
        <taxon>Bacillati</taxon>
        <taxon>Bacillota</taxon>
        <taxon>Bacilli</taxon>
        <taxon>Lactobacillales</taxon>
        <taxon>Enterococcaceae</taxon>
        <taxon>Vagococcus</taxon>
    </lineage>
</organism>
<evidence type="ECO:0000313" key="1">
    <source>
        <dbReference type="EMBL" id="RSU07927.1"/>
    </source>
</evidence>
<gene>
    <name evidence="1" type="ORF">CBF30_01420</name>
</gene>
<dbReference type="AlphaFoldDB" id="A0A430AJ30"/>
<dbReference type="Pfam" id="PF16110">
    <property type="entry name" value="DUF4828"/>
    <property type="match status" value="1"/>
</dbReference>
<name>A0A430AJ30_9ENTE</name>
<dbReference type="EMBL" id="NGJZ01000001">
    <property type="protein sequence ID" value="RSU07927.1"/>
    <property type="molecule type" value="Genomic_DNA"/>
</dbReference>
<evidence type="ECO:0000313" key="2">
    <source>
        <dbReference type="Proteomes" id="UP000288669"/>
    </source>
</evidence>